<dbReference type="InterPro" id="IPR003817">
    <property type="entry name" value="PS_Dcarbxylase"/>
</dbReference>
<dbReference type="NCBIfam" id="TIGR00163">
    <property type="entry name" value="PS_decarb"/>
    <property type="match status" value="1"/>
</dbReference>
<evidence type="ECO:0000313" key="13">
    <source>
        <dbReference type="EMBL" id="ANU25590.1"/>
    </source>
</evidence>
<dbReference type="NCBIfam" id="NF002853">
    <property type="entry name" value="PRK03140.1"/>
    <property type="match status" value="1"/>
</dbReference>
<evidence type="ECO:0000256" key="12">
    <source>
        <dbReference type="ARBA" id="ARBA00024326"/>
    </source>
</evidence>
<evidence type="ECO:0000256" key="8">
    <source>
        <dbReference type="ARBA" id="ARBA00023209"/>
    </source>
</evidence>
<dbReference type="GO" id="GO:0004609">
    <property type="term" value="F:phosphatidylserine decarboxylase activity"/>
    <property type="evidence" value="ECO:0007669"/>
    <property type="project" value="UniProtKB-EC"/>
</dbReference>
<evidence type="ECO:0000256" key="5">
    <source>
        <dbReference type="ARBA" id="ARBA00022793"/>
    </source>
</evidence>
<organism evidence="13 14">
    <name type="scientific">Planococcus versutus</name>
    <dbReference type="NCBI Taxonomy" id="1302659"/>
    <lineage>
        <taxon>Bacteria</taxon>
        <taxon>Bacillati</taxon>
        <taxon>Bacillota</taxon>
        <taxon>Bacilli</taxon>
        <taxon>Bacillales</taxon>
        <taxon>Caryophanaceae</taxon>
        <taxon>Planococcus</taxon>
    </lineage>
</organism>
<dbReference type="STRING" id="1302659.I858_000670"/>
<comment type="pathway">
    <text evidence="12">Phospholipid metabolism; phosphatidylethanolamine biosynthesis.</text>
</comment>
<reference evidence="13" key="1">
    <citation type="submission" date="2016-10" db="EMBL/GenBank/DDBJ databases">
        <authorList>
            <person name="See-Too W.S."/>
        </authorList>
    </citation>
    <scope>NUCLEOTIDE SEQUENCE</scope>
    <source>
        <strain evidence="13">L10.15</strain>
    </source>
</reference>
<keyword evidence="11" id="KW-0670">Pyruvate</keyword>
<dbReference type="PANTHER" id="PTHR10067">
    <property type="entry name" value="PHOSPHATIDYLSERINE DECARBOXYLASE"/>
    <property type="match status" value="1"/>
</dbReference>
<dbReference type="UniPathway" id="UPA00558"/>
<evidence type="ECO:0000313" key="14">
    <source>
        <dbReference type="Proteomes" id="UP000053354"/>
    </source>
</evidence>
<keyword evidence="4" id="KW-0444">Lipid biosynthesis</keyword>
<keyword evidence="7" id="KW-0865">Zymogen</keyword>
<dbReference type="KEGG" id="pll:I858_000670"/>
<dbReference type="GO" id="GO:0006646">
    <property type="term" value="P:phosphatidylethanolamine biosynthetic process"/>
    <property type="evidence" value="ECO:0007669"/>
    <property type="project" value="UniProtKB-UniPathway"/>
</dbReference>
<keyword evidence="5" id="KW-0210">Decarboxylase</keyword>
<keyword evidence="9" id="KW-0456">Lyase</keyword>
<keyword evidence="6" id="KW-0443">Lipid metabolism</keyword>
<dbReference type="PANTHER" id="PTHR10067:SF6">
    <property type="entry name" value="PHOSPHATIDYLSERINE DECARBOXYLASE PROENZYME, MITOCHONDRIAL"/>
    <property type="match status" value="1"/>
</dbReference>
<evidence type="ECO:0000256" key="9">
    <source>
        <dbReference type="ARBA" id="ARBA00023239"/>
    </source>
</evidence>
<dbReference type="RefSeq" id="WP_065524175.1">
    <property type="nucleotide sequence ID" value="NZ_CP016540.2"/>
</dbReference>
<keyword evidence="14" id="KW-1185">Reference proteome</keyword>
<keyword evidence="10" id="KW-1208">Phospholipid metabolism</keyword>
<dbReference type="Proteomes" id="UP000053354">
    <property type="component" value="Chromosome"/>
</dbReference>
<evidence type="ECO:0000256" key="1">
    <source>
        <dbReference type="ARBA" id="ARBA00001928"/>
    </source>
</evidence>
<comment type="pathway">
    <text evidence="2">Lipid metabolism.</text>
</comment>
<keyword evidence="8" id="KW-0594">Phospholipid biosynthesis</keyword>
<comment type="cofactor">
    <cofactor evidence="1">
        <name>pyruvate</name>
        <dbReference type="ChEBI" id="CHEBI:15361"/>
    </cofactor>
</comment>
<dbReference type="EMBL" id="CP016540">
    <property type="protein sequence ID" value="ANU25590.1"/>
    <property type="molecule type" value="Genomic_DNA"/>
</dbReference>
<accession>A0A1B1RXC7</accession>
<gene>
    <name evidence="13" type="ORF">I858_000670</name>
</gene>
<evidence type="ECO:0000256" key="3">
    <source>
        <dbReference type="ARBA" id="ARBA00012243"/>
    </source>
</evidence>
<evidence type="ECO:0000256" key="7">
    <source>
        <dbReference type="ARBA" id="ARBA00023145"/>
    </source>
</evidence>
<dbReference type="EC" id="4.1.1.65" evidence="3"/>
<evidence type="ECO:0000256" key="4">
    <source>
        <dbReference type="ARBA" id="ARBA00022516"/>
    </source>
</evidence>
<name>A0A1B1RXC7_9BACL</name>
<evidence type="ECO:0000256" key="10">
    <source>
        <dbReference type="ARBA" id="ARBA00023264"/>
    </source>
</evidence>
<evidence type="ECO:0000256" key="2">
    <source>
        <dbReference type="ARBA" id="ARBA00005189"/>
    </source>
</evidence>
<dbReference type="InterPro" id="IPR033177">
    <property type="entry name" value="PSD-B"/>
</dbReference>
<sequence>MKKYLYQRLIELTNGAFTSSLIRQFASSPKSGKFIPSYIKTYQIETTDIIQSVESFPTLHDFFVRKLTVESRQVALSTIISPVDGKVEIAGDVQKDSQFLVKGQQYSLADLLGEKKMADRYEGGKYAVLYLSPADYHRIHSPATGNVTKQYVLGKKSYPVNAVGLHYGKTPISGNYRMITELETEFGKMLVVKVGAMFVNSIKLTETGSVWVKGREVGYFSFGSTVVLFFEKDCIEFVEDVSNRQQIKMGEALGNMV</sequence>
<evidence type="ECO:0000256" key="6">
    <source>
        <dbReference type="ARBA" id="ARBA00023098"/>
    </source>
</evidence>
<dbReference type="Pfam" id="PF02666">
    <property type="entry name" value="PS_Dcarbxylase"/>
    <property type="match status" value="1"/>
</dbReference>
<proteinExistence type="predicted"/>
<dbReference type="AlphaFoldDB" id="A0A1B1RXC7"/>
<protein>
    <recommendedName>
        <fullName evidence="3">phosphatidylserine decarboxylase</fullName>
        <ecNumber evidence="3">4.1.1.65</ecNumber>
    </recommendedName>
</protein>
<dbReference type="OrthoDB" id="9802030at2"/>
<evidence type="ECO:0000256" key="11">
    <source>
        <dbReference type="ARBA" id="ARBA00023317"/>
    </source>
</evidence>